<reference evidence="9 10" key="1">
    <citation type="journal article" date="2012" name="PLoS Pathog.">
        <title>Diverse lifestyles and strategies of plant pathogenesis encoded in the genomes of eighteen Dothideomycetes fungi.</title>
        <authorList>
            <person name="Ohm R.A."/>
            <person name="Feau N."/>
            <person name="Henrissat B."/>
            <person name="Schoch C.L."/>
            <person name="Horwitz B.A."/>
            <person name="Barry K.W."/>
            <person name="Condon B.J."/>
            <person name="Copeland A.C."/>
            <person name="Dhillon B."/>
            <person name="Glaser F."/>
            <person name="Hesse C.N."/>
            <person name="Kosti I."/>
            <person name="LaButti K."/>
            <person name="Lindquist E.A."/>
            <person name="Lucas S."/>
            <person name="Salamov A.A."/>
            <person name="Bradshaw R.E."/>
            <person name="Ciuffetti L."/>
            <person name="Hamelin R.C."/>
            <person name="Kema G.H.J."/>
            <person name="Lawrence C."/>
            <person name="Scott J.A."/>
            <person name="Spatafora J.W."/>
            <person name="Turgeon B.G."/>
            <person name="de Wit P.J.G.M."/>
            <person name="Zhong S."/>
            <person name="Goodwin S.B."/>
            <person name="Grigoriev I.V."/>
        </authorList>
    </citation>
    <scope>NUCLEOTIDE SEQUENCE [LARGE SCALE GENOMIC DNA]</scope>
    <source>
        <strain evidence="10">28A</strain>
    </source>
</reference>
<evidence type="ECO:0000256" key="1">
    <source>
        <dbReference type="ARBA" id="ARBA00004141"/>
    </source>
</evidence>
<feature type="transmembrane region" description="Helical" evidence="7">
    <location>
        <begin position="245"/>
        <end position="269"/>
    </location>
</feature>
<feature type="transmembrane region" description="Helical" evidence="7">
    <location>
        <begin position="125"/>
        <end position="147"/>
    </location>
</feature>
<protein>
    <recommendedName>
        <fullName evidence="8">Rhodopsin domain-containing protein</fullName>
    </recommendedName>
</protein>
<dbReference type="STRING" id="671987.R0KSE0"/>
<dbReference type="InterPro" id="IPR049326">
    <property type="entry name" value="Rhodopsin_dom_fungi"/>
</dbReference>
<dbReference type="eggNOG" id="ENOG502S025">
    <property type="taxonomic scope" value="Eukaryota"/>
</dbReference>
<gene>
    <name evidence="9" type="ORF">SETTUDRAFT_52752</name>
</gene>
<evidence type="ECO:0000313" key="9">
    <source>
        <dbReference type="EMBL" id="EOA90692.1"/>
    </source>
</evidence>
<dbReference type="Pfam" id="PF20684">
    <property type="entry name" value="Fung_rhodopsin"/>
    <property type="match status" value="1"/>
</dbReference>
<organism evidence="9 10">
    <name type="scientific">Exserohilum turcicum (strain 28A)</name>
    <name type="common">Northern leaf blight fungus</name>
    <name type="synonym">Setosphaeria turcica</name>
    <dbReference type="NCBI Taxonomy" id="671987"/>
    <lineage>
        <taxon>Eukaryota</taxon>
        <taxon>Fungi</taxon>
        <taxon>Dikarya</taxon>
        <taxon>Ascomycota</taxon>
        <taxon>Pezizomycotina</taxon>
        <taxon>Dothideomycetes</taxon>
        <taxon>Pleosporomycetidae</taxon>
        <taxon>Pleosporales</taxon>
        <taxon>Pleosporineae</taxon>
        <taxon>Pleosporaceae</taxon>
        <taxon>Exserohilum</taxon>
    </lineage>
</organism>
<keyword evidence="2 7" id="KW-0812">Transmembrane</keyword>
<keyword evidence="10" id="KW-1185">Reference proteome</keyword>
<feature type="region of interest" description="Disordered" evidence="6">
    <location>
        <begin position="320"/>
        <end position="348"/>
    </location>
</feature>
<dbReference type="PANTHER" id="PTHR33048:SF47">
    <property type="entry name" value="INTEGRAL MEMBRANE PROTEIN-RELATED"/>
    <property type="match status" value="1"/>
</dbReference>
<evidence type="ECO:0000256" key="7">
    <source>
        <dbReference type="SAM" id="Phobius"/>
    </source>
</evidence>
<reference evidence="9 10" key="2">
    <citation type="journal article" date="2013" name="PLoS Genet.">
        <title>Comparative genome structure, secondary metabolite, and effector coding capacity across Cochliobolus pathogens.</title>
        <authorList>
            <person name="Condon B.J."/>
            <person name="Leng Y."/>
            <person name="Wu D."/>
            <person name="Bushley K.E."/>
            <person name="Ohm R.A."/>
            <person name="Otillar R."/>
            <person name="Martin J."/>
            <person name="Schackwitz W."/>
            <person name="Grimwood J."/>
            <person name="MohdZainudin N."/>
            <person name="Xue C."/>
            <person name="Wang R."/>
            <person name="Manning V.A."/>
            <person name="Dhillon B."/>
            <person name="Tu Z.J."/>
            <person name="Steffenson B.J."/>
            <person name="Salamov A."/>
            <person name="Sun H."/>
            <person name="Lowry S."/>
            <person name="LaButti K."/>
            <person name="Han J."/>
            <person name="Copeland A."/>
            <person name="Lindquist E."/>
            <person name="Barry K."/>
            <person name="Schmutz J."/>
            <person name="Baker S.E."/>
            <person name="Ciuffetti L.M."/>
            <person name="Grigoriev I.V."/>
            <person name="Zhong S."/>
            <person name="Turgeon B.G."/>
        </authorList>
    </citation>
    <scope>NUCLEOTIDE SEQUENCE [LARGE SCALE GENOMIC DNA]</scope>
    <source>
        <strain evidence="10">28A</strain>
    </source>
</reference>
<dbReference type="EMBL" id="KB908482">
    <property type="protein sequence ID" value="EOA90692.1"/>
    <property type="molecule type" value="Genomic_DNA"/>
</dbReference>
<evidence type="ECO:0000256" key="6">
    <source>
        <dbReference type="SAM" id="MobiDB-lite"/>
    </source>
</evidence>
<dbReference type="OrthoDB" id="444631at2759"/>
<evidence type="ECO:0000256" key="5">
    <source>
        <dbReference type="ARBA" id="ARBA00038359"/>
    </source>
</evidence>
<feature type="transmembrane region" description="Helical" evidence="7">
    <location>
        <begin position="167"/>
        <end position="192"/>
    </location>
</feature>
<feature type="transmembrane region" description="Helical" evidence="7">
    <location>
        <begin position="15"/>
        <end position="34"/>
    </location>
</feature>
<feature type="transmembrane region" description="Helical" evidence="7">
    <location>
        <begin position="88"/>
        <end position="113"/>
    </location>
</feature>
<feature type="transmembrane region" description="Helical" evidence="7">
    <location>
        <begin position="46"/>
        <end position="68"/>
    </location>
</feature>
<feature type="transmembrane region" description="Helical" evidence="7">
    <location>
        <begin position="204"/>
        <end position="225"/>
    </location>
</feature>
<dbReference type="GO" id="GO:0016020">
    <property type="term" value="C:membrane"/>
    <property type="evidence" value="ECO:0007669"/>
    <property type="project" value="UniProtKB-SubCell"/>
</dbReference>
<keyword evidence="4 7" id="KW-0472">Membrane</keyword>
<evidence type="ECO:0000259" key="8">
    <source>
        <dbReference type="Pfam" id="PF20684"/>
    </source>
</evidence>
<evidence type="ECO:0000256" key="3">
    <source>
        <dbReference type="ARBA" id="ARBA00022989"/>
    </source>
</evidence>
<dbReference type="HOGENOM" id="CLU_028200_0_2_1"/>
<name>R0KSE0_EXST2</name>
<dbReference type="PANTHER" id="PTHR33048">
    <property type="entry name" value="PTH11-LIKE INTEGRAL MEMBRANE PROTEIN (AFU_ORTHOLOGUE AFUA_5G11245)"/>
    <property type="match status" value="1"/>
</dbReference>
<feature type="domain" description="Rhodopsin" evidence="8">
    <location>
        <begin position="30"/>
        <end position="267"/>
    </location>
</feature>
<keyword evidence="3 7" id="KW-1133">Transmembrane helix</keyword>
<dbReference type="GeneID" id="19405192"/>
<evidence type="ECO:0000313" key="10">
    <source>
        <dbReference type="Proteomes" id="UP000016935"/>
    </source>
</evidence>
<comment type="similarity">
    <text evidence="5">Belongs to the SAT4 family.</text>
</comment>
<proteinExistence type="inferred from homology"/>
<dbReference type="InterPro" id="IPR052337">
    <property type="entry name" value="SAT4-like"/>
</dbReference>
<comment type="subcellular location">
    <subcellularLocation>
        <location evidence="1">Membrane</location>
        <topology evidence="1">Multi-pass membrane protein</topology>
    </subcellularLocation>
</comment>
<evidence type="ECO:0000256" key="4">
    <source>
        <dbReference type="ARBA" id="ARBA00023136"/>
    </source>
</evidence>
<dbReference type="AlphaFoldDB" id="R0KSE0"/>
<feature type="non-terminal residue" evidence="9">
    <location>
        <position position="348"/>
    </location>
</feature>
<accession>R0KSE0</accession>
<sequence length="348" mass="38222">MNVTNTSPAGTRVDIIVLTFTVISAMVVFLRIFTRLVISKRAGFEDACIGLAMIFSIALTVLTAAQVMNGLGEQSSTLPIDQRDTLLQAFWASVGVYNLVLTTTKVSILVQYLRIFTVRRFRVACFALLAVVIFYGAWAVVSSIFICQPLAFSWNKAIPNGRCMNQLIIWVTNAAVNITLDVIIVIMPLLVVRNLPISKSQRKGLEAMFVLSGTVTLVSIIRLYTLDSISNSNNVSFDNTDHATLSVVEVNVGIICACIPAMRPLFALIMPQYFSDPPRNSKGRFANMHNAERGMIAPRNTRPPFMSNQILSRPTTTTFTTRPTTMLTRSSTTATRSSAAPTRPNTAT</sequence>
<evidence type="ECO:0000256" key="2">
    <source>
        <dbReference type="ARBA" id="ARBA00022692"/>
    </source>
</evidence>
<dbReference type="Proteomes" id="UP000016935">
    <property type="component" value="Unassembled WGS sequence"/>
</dbReference>
<dbReference type="RefSeq" id="XP_008021359.1">
    <property type="nucleotide sequence ID" value="XM_008023168.1"/>
</dbReference>